<feature type="binding site" evidence="2">
    <location>
        <position position="262"/>
    </location>
    <ligand>
        <name>Zn(2+)</name>
        <dbReference type="ChEBI" id="CHEBI:29105"/>
        <note>catalytic</note>
    </ligand>
</feature>
<keyword evidence="2" id="KW-0862">Zinc</keyword>
<keyword evidence="1 5" id="KW-0482">Metalloprotease</keyword>
<evidence type="ECO:0000256" key="1">
    <source>
        <dbReference type="PIRNR" id="PIRNR006615"/>
    </source>
</evidence>
<keyword evidence="1 5" id="KW-0378">Hydrolase</keyword>
<dbReference type="Gene3D" id="1.10.1370.30">
    <property type="match status" value="1"/>
</dbReference>
<dbReference type="InterPro" id="IPR001333">
    <property type="entry name" value="Peptidase_M32_Taq"/>
</dbReference>
<evidence type="ECO:0000256" key="2">
    <source>
        <dbReference type="PIRSR" id="PIRSR006615-1"/>
    </source>
</evidence>
<keyword evidence="6" id="KW-1185">Reference proteome</keyword>
<dbReference type="RefSeq" id="WP_115270225.1">
    <property type="nucleotide sequence ID" value="NZ_CASFEE010000006.1"/>
</dbReference>
<proteinExistence type="inferred from homology"/>
<evidence type="ECO:0000256" key="4">
    <source>
        <dbReference type="SAM" id="Coils"/>
    </source>
</evidence>
<keyword evidence="1 2" id="KW-0479">Metal-binding</keyword>
<keyword evidence="1 5" id="KW-0645">Protease</keyword>
<dbReference type="PANTHER" id="PTHR34217">
    <property type="entry name" value="METAL-DEPENDENT CARBOXYPEPTIDASE"/>
    <property type="match status" value="1"/>
</dbReference>
<name>A0A377GY51_9FUSO</name>
<evidence type="ECO:0000256" key="3">
    <source>
        <dbReference type="PIRSR" id="PIRSR006615-2"/>
    </source>
</evidence>
<dbReference type="PRINTS" id="PR00998">
    <property type="entry name" value="CRBOXYPTASET"/>
</dbReference>
<dbReference type="EMBL" id="UGGU01000003">
    <property type="protein sequence ID" value="STO31692.1"/>
    <property type="molecule type" value="Genomic_DNA"/>
</dbReference>
<keyword evidence="4" id="KW-0175">Coiled coil</keyword>
<organism evidence="5 6">
    <name type="scientific">Fusobacterium necrogenes</name>
    <dbReference type="NCBI Taxonomy" id="858"/>
    <lineage>
        <taxon>Bacteria</taxon>
        <taxon>Fusobacteriati</taxon>
        <taxon>Fusobacteriota</taxon>
        <taxon>Fusobacteriia</taxon>
        <taxon>Fusobacteriales</taxon>
        <taxon>Fusobacteriaceae</taxon>
        <taxon>Fusobacterium</taxon>
    </lineage>
</organism>
<sequence>MEKKLQEFREKIKEKKMIEGALEVLQWDLETTTPKKGKDYIAEIVGYLSMKEYNLTTSQEFEDCVEYLGNNIEKLNEVERKEIEELKEDIEKMKKIPPQEYQEYSELVARTQGVWEEAKAENNYNKYKGNLAKIFEYTIKFANYHRKDEKNLYDVILQDYEKGMTSEKLDEFFSLLKGEIVPLLKKIKEVGNPEKKLLQKIEIEKQKKFNRFIGEYLGFDFDRGVGAESEHPFTMNITKNDVRLTTKYIEDNPMSAVFSTIHETGHGIYEQQIGDNLQGTILGSGGSMGIHESQSRFYENIIGRDLHFWKGLCEKAKEEFTFLKDISLEDFYREINLVEPSLIRVDADELTYSLHIMVRYEIEKGIIDGSIDVEDLPKVWKEKMEEYLGVVPSTDSEGVMQDVHWSAGLVGYFPSYALGSAYSAQIYNTMKKELNVDEILESGEMYKIREWLGEKIHKYGKLKETPEIIKEVTGEDLNPKYYIEYLRDKYSKIYNI</sequence>
<dbReference type="Pfam" id="PF02074">
    <property type="entry name" value="Peptidase_M32"/>
    <property type="match status" value="1"/>
</dbReference>
<gene>
    <name evidence="5" type="primary">ypwA</name>
    <name evidence="5" type="ORF">NCTC10723_01149</name>
</gene>
<reference evidence="5 6" key="1">
    <citation type="submission" date="2018-06" db="EMBL/GenBank/DDBJ databases">
        <authorList>
            <consortium name="Pathogen Informatics"/>
            <person name="Doyle S."/>
        </authorList>
    </citation>
    <scope>NUCLEOTIDE SEQUENCE [LARGE SCALE GENOMIC DNA]</scope>
    <source>
        <strain evidence="5 6">NCTC10723</strain>
    </source>
</reference>
<comment type="similarity">
    <text evidence="1">Belongs to the peptidase M32 family.</text>
</comment>
<dbReference type="SUPFAM" id="SSF55486">
    <property type="entry name" value="Metalloproteases ('zincins'), catalytic domain"/>
    <property type="match status" value="1"/>
</dbReference>
<feature type="coiled-coil region" evidence="4">
    <location>
        <begin position="69"/>
        <end position="96"/>
    </location>
</feature>
<dbReference type="CDD" id="cd06460">
    <property type="entry name" value="M32_Taq"/>
    <property type="match status" value="1"/>
</dbReference>
<evidence type="ECO:0000313" key="6">
    <source>
        <dbReference type="Proteomes" id="UP000255328"/>
    </source>
</evidence>
<dbReference type="GO" id="GO:0004181">
    <property type="term" value="F:metallocarboxypeptidase activity"/>
    <property type="evidence" value="ECO:0007669"/>
    <property type="project" value="UniProtKB-UniRule"/>
</dbReference>
<dbReference type="AlphaFoldDB" id="A0A377GY51"/>
<dbReference type="GO" id="GO:0046872">
    <property type="term" value="F:metal ion binding"/>
    <property type="evidence" value="ECO:0007669"/>
    <property type="project" value="UniProtKB-KW"/>
</dbReference>
<protein>
    <recommendedName>
        <fullName evidence="1">Metal-dependent carboxypeptidase</fullName>
        <ecNumber evidence="1">3.4.17.19</ecNumber>
    </recommendedName>
</protein>
<dbReference type="PROSITE" id="PS52034">
    <property type="entry name" value="PEPTIDASE_M32"/>
    <property type="match status" value="1"/>
</dbReference>
<dbReference type="GO" id="GO:0006508">
    <property type="term" value="P:proteolysis"/>
    <property type="evidence" value="ECO:0007669"/>
    <property type="project" value="UniProtKB-UniRule"/>
</dbReference>
<comment type="catalytic activity">
    <reaction evidence="1">
        <text>Release of a C-terminal amino acid with broad specificity, except for -Pro.</text>
        <dbReference type="EC" id="3.4.17.19"/>
    </reaction>
</comment>
<dbReference type="Proteomes" id="UP000255328">
    <property type="component" value="Unassembled WGS sequence"/>
</dbReference>
<keyword evidence="1" id="KW-0121">Carboxypeptidase</keyword>
<feature type="binding site" evidence="2">
    <location>
        <position position="292"/>
    </location>
    <ligand>
        <name>Zn(2+)</name>
        <dbReference type="ChEBI" id="CHEBI:29105"/>
        <note>catalytic</note>
    </ligand>
</feature>
<comment type="function">
    <text evidence="1">Broad specificity carboxypetidase that releases amino acids sequentially from the C-terminus, including neutral, aromatic, polar and basic residues.</text>
</comment>
<dbReference type="PIRSF" id="PIRSF006615">
    <property type="entry name" value="Zn_crbxpep_Taq"/>
    <property type="match status" value="1"/>
</dbReference>
<dbReference type="PANTHER" id="PTHR34217:SF1">
    <property type="entry name" value="CARBOXYPEPTIDASE 1"/>
    <property type="match status" value="1"/>
</dbReference>
<comment type="cofactor">
    <cofactor evidence="2">
        <name>Zn(2+)</name>
        <dbReference type="ChEBI" id="CHEBI:29105"/>
    </cofactor>
    <text evidence="2">Binds 1 zinc ion per subunit.</text>
</comment>
<dbReference type="EC" id="3.4.17.19" evidence="1"/>
<feature type="active site" description="Proton donor/acceptor" evidence="3">
    <location>
        <position position="263"/>
    </location>
</feature>
<dbReference type="OrthoDB" id="9772308at2"/>
<feature type="binding site" evidence="2">
    <location>
        <position position="266"/>
    </location>
    <ligand>
        <name>Zn(2+)</name>
        <dbReference type="ChEBI" id="CHEBI:29105"/>
        <note>catalytic</note>
    </ligand>
</feature>
<accession>A0A377GY51</accession>
<evidence type="ECO:0000313" key="5">
    <source>
        <dbReference type="EMBL" id="STO31692.1"/>
    </source>
</evidence>